<keyword evidence="7 9" id="KW-0233">DNA recombination</keyword>
<dbReference type="GO" id="GO:0009037">
    <property type="term" value="F:tyrosine-based site-specific recombinase activity"/>
    <property type="evidence" value="ECO:0007669"/>
    <property type="project" value="UniProtKB-UniRule"/>
</dbReference>
<feature type="active site" evidence="9">
    <location>
        <position position="249"/>
    </location>
</feature>
<comment type="subcellular location">
    <subcellularLocation>
        <location evidence="1 9">Cytoplasm</location>
    </subcellularLocation>
</comment>
<comment type="subunit">
    <text evidence="9">Forms a cyclic heterotetrameric complex composed of two molecules of XerC and two molecules of XerD.</text>
</comment>
<evidence type="ECO:0000256" key="7">
    <source>
        <dbReference type="ARBA" id="ARBA00023172"/>
    </source>
</evidence>
<evidence type="ECO:0000256" key="9">
    <source>
        <dbReference type="HAMAP-Rule" id="MF_01808"/>
    </source>
</evidence>
<evidence type="ECO:0000313" key="12">
    <source>
        <dbReference type="EMBL" id="RCX03775.1"/>
    </source>
</evidence>
<evidence type="ECO:0000259" key="11">
    <source>
        <dbReference type="PROSITE" id="PS51900"/>
    </source>
</evidence>
<evidence type="ECO:0000256" key="6">
    <source>
        <dbReference type="ARBA" id="ARBA00023125"/>
    </source>
</evidence>
<dbReference type="GO" id="GO:0006313">
    <property type="term" value="P:DNA transposition"/>
    <property type="evidence" value="ECO:0007669"/>
    <property type="project" value="UniProtKB-UniRule"/>
</dbReference>
<keyword evidence="13" id="KW-1185">Reference proteome</keyword>
<evidence type="ECO:0000256" key="5">
    <source>
        <dbReference type="ARBA" id="ARBA00022908"/>
    </source>
</evidence>
<dbReference type="Gene3D" id="1.10.150.130">
    <property type="match status" value="1"/>
</dbReference>
<proteinExistence type="inferred from homology"/>
<dbReference type="InterPro" id="IPR010998">
    <property type="entry name" value="Integrase_recombinase_N"/>
</dbReference>
<evidence type="ECO:0000256" key="3">
    <source>
        <dbReference type="ARBA" id="ARBA00022618"/>
    </source>
</evidence>
<evidence type="ECO:0000256" key="8">
    <source>
        <dbReference type="ARBA" id="ARBA00023306"/>
    </source>
</evidence>
<comment type="function">
    <text evidence="9">Site-specific tyrosine recombinase, which acts by catalyzing the cutting and rejoining of the recombining DNA molecules. The XerC-XerD complex is essential to convert dimers of the bacterial chromosome into monomers to permit their segregation at cell division. It also contributes to the segregational stability of plasmids.</text>
</comment>
<evidence type="ECO:0000256" key="1">
    <source>
        <dbReference type="ARBA" id="ARBA00004496"/>
    </source>
</evidence>
<dbReference type="PANTHER" id="PTHR30349:SF77">
    <property type="entry name" value="TYROSINE RECOMBINASE XERC"/>
    <property type="match status" value="1"/>
</dbReference>
<dbReference type="Proteomes" id="UP000253517">
    <property type="component" value="Unassembled WGS sequence"/>
</dbReference>
<dbReference type="PANTHER" id="PTHR30349">
    <property type="entry name" value="PHAGE INTEGRASE-RELATED"/>
    <property type="match status" value="1"/>
</dbReference>
<dbReference type="InterPro" id="IPR023009">
    <property type="entry name" value="Tyrosine_recombinase_XerC/XerD"/>
</dbReference>
<dbReference type="EMBL" id="QPJS01000002">
    <property type="protein sequence ID" value="RCX03775.1"/>
    <property type="molecule type" value="Genomic_DNA"/>
</dbReference>
<dbReference type="HAMAP" id="MF_01808">
    <property type="entry name" value="Recomb_XerC_XerD"/>
    <property type="match status" value="1"/>
</dbReference>
<sequence length="304" mass="35469">MIGYLLFMTNQLLLNEYFAYLQSLRNASEHTLAAYKKDLSDLGEYFDHQDFRKLTGRQLRHYVSQLSALRLRPSTVRRKISAFKSFFKFLKKRGVIHSNPAHHLTFPKLPRKLKDIPREKELKKLQDIVEQISQKGDFESVRNLVIVELLYCTGLRRQELIDLTVESIDFYSNTIRVRGKGNKERIVPVNDYLRQLLEKYLKMRQELDNCDHSALFLTKKGKKVSKTLVYIIVKSYLGAVSEVNQKSPHMLRHAFATHLLNRGADLMSIKELLGHSSLAATQVYTQNDLQKLKSVYNRFHPRST</sequence>
<dbReference type="InterPro" id="IPR011010">
    <property type="entry name" value="DNA_brk_join_enz"/>
</dbReference>
<dbReference type="Gene3D" id="1.10.443.10">
    <property type="entry name" value="Intergrase catalytic core"/>
    <property type="match status" value="1"/>
</dbReference>
<dbReference type="GO" id="GO:0051301">
    <property type="term" value="P:cell division"/>
    <property type="evidence" value="ECO:0007669"/>
    <property type="project" value="UniProtKB-KW"/>
</dbReference>
<feature type="active site" evidence="9">
    <location>
        <position position="180"/>
    </location>
</feature>
<dbReference type="InterPro" id="IPR050090">
    <property type="entry name" value="Tyrosine_recombinase_XerCD"/>
</dbReference>
<keyword evidence="5 9" id="KW-0229">DNA integration</keyword>
<organism evidence="12 13">
    <name type="scientific">Schleiferia thermophila</name>
    <dbReference type="NCBI Taxonomy" id="884107"/>
    <lineage>
        <taxon>Bacteria</taxon>
        <taxon>Pseudomonadati</taxon>
        <taxon>Bacteroidota</taxon>
        <taxon>Flavobacteriia</taxon>
        <taxon>Flavobacteriales</taxon>
        <taxon>Schleiferiaceae</taxon>
        <taxon>Schleiferia</taxon>
    </lineage>
</organism>
<name>A0A369A3J3_9FLAO</name>
<dbReference type="Pfam" id="PF00589">
    <property type="entry name" value="Phage_integrase"/>
    <property type="match status" value="1"/>
</dbReference>
<reference evidence="12 13" key="1">
    <citation type="submission" date="2018-07" db="EMBL/GenBank/DDBJ databases">
        <title>Genomic Encyclopedia of Type Strains, Phase IV (KMG-IV): sequencing the most valuable type-strain genomes for metagenomic binning, comparative biology and taxonomic classification.</title>
        <authorList>
            <person name="Goeker M."/>
        </authorList>
    </citation>
    <scope>NUCLEOTIDE SEQUENCE [LARGE SCALE GENOMIC DNA]</scope>
    <source>
        <strain evidence="12 13">DSM 21410</strain>
    </source>
</reference>
<gene>
    <name evidence="9" type="primary">xerC</name>
    <name evidence="12" type="ORF">DES35_102230</name>
</gene>
<feature type="active site" evidence="9">
    <location>
        <position position="252"/>
    </location>
</feature>
<evidence type="ECO:0000256" key="2">
    <source>
        <dbReference type="ARBA" id="ARBA00022490"/>
    </source>
</evidence>
<keyword evidence="8 9" id="KW-0131">Cell cycle</keyword>
<dbReference type="InterPro" id="IPR002104">
    <property type="entry name" value="Integrase_catalytic"/>
</dbReference>
<evidence type="ECO:0000313" key="13">
    <source>
        <dbReference type="Proteomes" id="UP000253517"/>
    </source>
</evidence>
<feature type="domain" description="Tyr recombinase" evidence="10">
    <location>
        <begin position="111"/>
        <end position="297"/>
    </location>
</feature>
<evidence type="ECO:0000256" key="4">
    <source>
        <dbReference type="ARBA" id="ARBA00022829"/>
    </source>
</evidence>
<dbReference type="AlphaFoldDB" id="A0A369A3J3"/>
<comment type="similarity">
    <text evidence="9">Belongs to the 'phage' integrase family. XerC subfamily.</text>
</comment>
<dbReference type="SUPFAM" id="SSF56349">
    <property type="entry name" value="DNA breaking-rejoining enzymes"/>
    <property type="match status" value="1"/>
</dbReference>
<feature type="active site" evidence="9">
    <location>
        <position position="275"/>
    </location>
</feature>
<comment type="caution">
    <text evidence="12">The sequence shown here is derived from an EMBL/GenBank/DDBJ whole genome shotgun (WGS) entry which is preliminary data.</text>
</comment>
<protein>
    <recommendedName>
        <fullName evidence="9">Tyrosine recombinase XerC</fullName>
    </recommendedName>
</protein>
<keyword evidence="4 9" id="KW-0159">Chromosome partition</keyword>
<keyword evidence="2 9" id="KW-0963">Cytoplasm</keyword>
<feature type="domain" description="Core-binding (CB)" evidence="11">
    <location>
        <begin position="8"/>
        <end position="91"/>
    </location>
</feature>
<dbReference type="InterPro" id="IPR013762">
    <property type="entry name" value="Integrase-like_cat_sf"/>
</dbReference>
<accession>A0A369A3J3</accession>
<dbReference type="GO" id="GO:0005737">
    <property type="term" value="C:cytoplasm"/>
    <property type="evidence" value="ECO:0007669"/>
    <property type="project" value="UniProtKB-SubCell"/>
</dbReference>
<feature type="active site" evidence="9">
    <location>
        <position position="156"/>
    </location>
</feature>
<dbReference type="GO" id="GO:0003677">
    <property type="term" value="F:DNA binding"/>
    <property type="evidence" value="ECO:0007669"/>
    <property type="project" value="UniProtKB-UniRule"/>
</dbReference>
<feature type="active site" description="O-(3'-phospho-DNA)-tyrosine intermediate" evidence="9">
    <location>
        <position position="284"/>
    </location>
</feature>
<dbReference type="InterPro" id="IPR044068">
    <property type="entry name" value="CB"/>
</dbReference>
<keyword evidence="3 9" id="KW-0132">Cell division</keyword>
<dbReference type="InterPro" id="IPR004107">
    <property type="entry name" value="Integrase_SAM-like_N"/>
</dbReference>
<evidence type="ECO:0000259" key="10">
    <source>
        <dbReference type="PROSITE" id="PS51898"/>
    </source>
</evidence>
<dbReference type="GO" id="GO:0007059">
    <property type="term" value="P:chromosome segregation"/>
    <property type="evidence" value="ECO:0007669"/>
    <property type="project" value="UniProtKB-UniRule"/>
</dbReference>
<keyword evidence="6 9" id="KW-0238">DNA-binding</keyword>
<dbReference type="PROSITE" id="PS51900">
    <property type="entry name" value="CB"/>
    <property type="match status" value="1"/>
</dbReference>
<dbReference type="PROSITE" id="PS51898">
    <property type="entry name" value="TYR_RECOMBINASE"/>
    <property type="match status" value="1"/>
</dbReference>
<dbReference type="Pfam" id="PF02899">
    <property type="entry name" value="Phage_int_SAM_1"/>
    <property type="match status" value="1"/>
</dbReference>